<sequence>NSHTAELSYNSHTAELSSQPYFFHVLIRQFALGPNRLCARVQSEDNRPFHTQAYGGPEEIDIKDLFGGEVSTMMSPRGSILASFENVESFFTVHTPPDHLICANLEQKGVVPEIVFHIFEKLVFLLSRHTLNKNVTRVRIIGLGRSYLSVEMSYVIDNVKTRYILKKYEISDVSSTKTPLVPPNNLSPDFSSKLVNDTLYKGMIRNAIGAHYLAHSSEYVAPPSIDIVRQWFETIRYGETVSAKGTLKKSLLPPRWRLLMYLLGRHHHQTEQKQREKVVPYTQFLSLLMMHKMKEGYEDSEVTPYPTQVFSVNNWALKPNQPEGPPFRDHMLAICSIAKPVALKAPKPSSNVERVFQGTKLGALPGYKKHLTSSKQPFVSSREETKASILVVAKMHKEDLQAAGDPTAFGVTSKDGSNPQLSSGMSSFNLNELIYSASFIIHSESASGYDALVDSTAEANPGISAPGDYTSTTSSLPTDLKKLPSKFNKFAQAIASKKTKDASVPLAGKVGTQHAEGEKNTSQTTISQLFQRKAAKDANMTKQQPKLTPPPITPIIPPVIITTKTQMQLLFLQSPPRSSYQPKREHIKKDKGKKAMSLEEAEKESSNRDFNDDETHLTGSMVESSRIKKVKKFDFVIEGKKHIHLTEEEINEQKRIEEDAKDEQPNKKGKANKRLKSSVQYQDHPAGTVLNRAKVMEIKESKDLTSLSLDELIENLKVYEMIIKKDSKIVKAKDKEYVMAVRDFKNFFKRRGRFVRQPWNDKKTFQRSQDDMNGKIDKKCFRCRDPNHLIRECLKPPKDNNQMDFVGGCWSDSGKGDDEKAKDETCLMAQASSEAYNGGNVIFGSNLRGNIIGKGQICDSKCKAIFFKHDSEITKDEKVIGRGIRKRGLYVMILGNKPDKICLAMIDENSTLWHRRSGHANMRLIQY</sequence>
<feature type="region of interest" description="Disordered" evidence="1">
    <location>
        <begin position="654"/>
        <end position="675"/>
    </location>
</feature>
<gene>
    <name evidence="2" type="ORF">Tci_052259</name>
</gene>
<feature type="region of interest" description="Disordered" evidence="1">
    <location>
        <begin position="534"/>
        <end position="553"/>
    </location>
</feature>
<feature type="compositionally biased region" description="Basic and acidic residues" evidence="1">
    <location>
        <begin position="654"/>
        <end position="666"/>
    </location>
</feature>
<accession>A0A6L2N227</accession>
<feature type="region of interest" description="Disordered" evidence="1">
    <location>
        <begin position="575"/>
        <end position="616"/>
    </location>
</feature>
<name>A0A6L2N227_TANCI</name>
<organism evidence="2">
    <name type="scientific">Tanacetum cinerariifolium</name>
    <name type="common">Dalmatian daisy</name>
    <name type="synonym">Chrysanthemum cinerariifolium</name>
    <dbReference type="NCBI Taxonomy" id="118510"/>
    <lineage>
        <taxon>Eukaryota</taxon>
        <taxon>Viridiplantae</taxon>
        <taxon>Streptophyta</taxon>
        <taxon>Embryophyta</taxon>
        <taxon>Tracheophyta</taxon>
        <taxon>Spermatophyta</taxon>
        <taxon>Magnoliopsida</taxon>
        <taxon>eudicotyledons</taxon>
        <taxon>Gunneridae</taxon>
        <taxon>Pentapetalae</taxon>
        <taxon>asterids</taxon>
        <taxon>campanulids</taxon>
        <taxon>Asterales</taxon>
        <taxon>Asteraceae</taxon>
        <taxon>Asteroideae</taxon>
        <taxon>Anthemideae</taxon>
        <taxon>Anthemidinae</taxon>
        <taxon>Tanacetum</taxon>
    </lineage>
</organism>
<feature type="compositionally biased region" description="Basic and acidic residues" evidence="1">
    <location>
        <begin position="603"/>
        <end position="616"/>
    </location>
</feature>
<evidence type="ECO:0000313" key="2">
    <source>
        <dbReference type="EMBL" id="GEU80281.1"/>
    </source>
</evidence>
<feature type="non-terminal residue" evidence="2">
    <location>
        <position position="1"/>
    </location>
</feature>
<evidence type="ECO:0000256" key="1">
    <source>
        <dbReference type="SAM" id="MobiDB-lite"/>
    </source>
</evidence>
<protein>
    <submittedName>
        <fullName evidence="2">Gag_pre-integrs domain-containing protein</fullName>
    </submittedName>
</protein>
<proteinExistence type="predicted"/>
<comment type="caution">
    <text evidence="2">The sequence shown here is derived from an EMBL/GenBank/DDBJ whole genome shotgun (WGS) entry which is preliminary data.</text>
</comment>
<dbReference type="EMBL" id="BKCJ010008047">
    <property type="protein sequence ID" value="GEU80281.1"/>
    <property type="molecule type" value="Genomic_DNA"/>
</dbReference>
<dbReference type="AlphaFoldDB" id="A0A6L2N227"/>
<reference evidence="2" key="1">
    <citation type="journal article" date="2019" name="Sci. Rep.">
        <title>Draft genome of Tanacetum cinerariifolium, the natural source of mosquito coil.</title>
        <authorList>
            <person name="Yamashiro T."/>
            <person name="Shiraishi A."/>
            <person name="Satake H."/>
            <person name="Nakayama K."/>
        </authorList>
    </citation>
    <scope>NUCLEOTIDE SEQUENCE</scope>
</reference>